<dbReference type="AlphaFoldDB" id="A0A444MLE4"/>
<keyword evidence="1 2" id="KW-0597">Phosphoprotein</keyword>
<dbReference type="Pfam" id="PF00072">
    <property type="entry name" value="Response_reg"/>
    <property type="match status" value="1"/>
</dbReference>
<dbReference type="InterPro" id="IPR001789">
    <property type="entry name" value="Sig_transdc_resp-reg_receiver"/>
</dbReference>
<feature type="domain" description="Response regulatory" evidence="3">
    <location>
        <begin position="4"/>
        <end position="119"/>
    </location>
</feature>
<dbReference type="EMBL" id="SBIW01000007">
    <property type="protein sequence ID" value="RWY50104.1"/>
    <property type="molecule type" value="Genomic_DNA"/>
</dbReference>
<dbReference type="PROSITE" id="PS50110">
    <property type="entry name" value="RESPONSE_REGULATORY"/>
    <property type="match status" value="1"/>
</dbReference>
<comment type="caution">
    <text evidence="4">The sequence shown here is derived from an EMBL/GenBank/DDBJ whole genome shotgun (WGS) entry which is preliminary data.</text>
</comment>
<dbReference type="Proteomes" id="UP000286701">
    <property type="component" value="Unassembled WGS sequence"/>
</dbReference>
<keyword evidence="5" id="KW-1185">Reference proteome</keyword>
<dbReference type="OrthoDB" id="677887at2"/>
<dbReference type="PANTHER" id="PTHR44591">
    <property type="entry name" value="STRESS RESPONSE REGULATOR PROTEIN 1"/>
    <property type="match status" value="1"/>
</dbReference>
<dbReference type="InterPro" id="IPR011006">
    <property type="entry name" value="CheY-like_superfamily"/>
</dbReference>
<evidence type="ECO:0000259" key="3">
    <source>
        <dbReference type="PROSITE" id="PS50110"/>
    </source>
</evidence>
<proteinExistence type="predicted"/>
<feature type="modified residue" description="4-aspartylphosphate" evidence="2">
    <location>
        <position position="53"/>
    </location>
</feature>
<reference evidence="4 5" key="1">
    <citation type="submission" date="2019-01" db="EMBL/GenBank/DDBJ databases">
        <title>Mucilaginibacter antarcticum sp. nov., isolated from antarctic soil.</title>
        <authorList>
            <person name="Yan Y.-Q."/>
            <person name="Du Z.-J."/>
        </authorList>
    </citation>
    <scope>NUCLEOTIDE SEQUENCE [LARGE SCALE GENOMIC DNA]</scope>
    <source>
        <strain evidence="4 5">F01003</strain>
    </source>
</reference>
<organism evidence="4 5">
    <name type="scientific">Mucilaginibacter gilvus</name>
    <dbReference type="NCBI Taxonomy" id="2305909"/>
    <lineage>
        <taxon>Bacteria</taxon>
        <taxon>Pseudomonadati</taxon>
        <taxon>Bacteroidota</taxon>
        <taxon>Sphingobacteriia</taxon>
        <taxon>Sphingobacteriales</taxon>
        <taxon>Sphingobacteriaceae</taxon>
        <taxon>Mucilaginibacter</taxon>
    </lineage>
</organism>
<name>A0A444MLE4_9SPHI</name>
<evidence type="ECO:0000256" key="1">
    <source>
        <dbReference type="ARBA" id="ARBA00022553"/>
    </source>
</evidence>
<dbReference type="PANTHER" id="PTHR44591:SF3">
    <property type="entry name" value="RESPONSE REGULATORY DOMAIN-CONTAINING PROTEIN"/>
    <property type="match status" value="1"/>
</dbReference>
<dbReference type="GO" id="GO:0000160">
    <property type="term" value="P:phosphorelay signal transduction system"/>
    <property type="evidence" value="ECO:0007669"/>
    <property type="project" value="InterPro"/>
</dbReference>
<dbReference type="RefSeq" id="WP_128534834.1">
    <property type="nucleotide sequence ID" value="NZ_SBIW01000007.1"/>
</dbReference>
<evidence type="ECO:0000313" key="4">
    <source>
        <dbReference type="EMBL" id="RWY50104.1"/>
    </source>
</evidence>
<dbReference type="SUPFAM" id="SSF52172">
    <property type="entry name" value="CheY-like"/>
    <property type="match status" value="1"/>
</dbReference>
<sequence length="120" mass="13316">MSKKILIVDDDPDILEILSLILSDTGYETMALAHGQTIFDDIRDFEPNLVLMDVMLAGMDGRAICKNIKENQFTSALPVILISGTHDLSDSLRLQGAPDDFIAKPFELDYLLSKVAQQFS</sequence>
<dbReference type="SMART" id="SM00448">
    <property type="entry name" value="REC"/>
    <property type="match status" value="1"/>
</dbReference>
<gene>
    <name evidence="4" type="ORF">EPL05_15210</name>
</gene>
<accession>A0A444MLE4</accession>
<dbReference type="InterPro" id="IPR050595">
    <property type="entry name" value="Bact_response_regulator"/>
</dbReference>
<dbReference type="Gene3D" id="3.40.50.2300">
    <property type="match status" value="1"/>
</dbReference>
<evidence type="ECO:0000313" key="5">
    <source>
        <dbReference type="Proteomes" id="UP000286701"/>
    </source>
</evidence>
<evidence type="ECO:0000256" key="2">
    <source>
        <dbReference type="PROSITE-ProRule" id="PRU00169"/>
    </source>
</evidence>
<protein>
    <submittedName>
        <fullName evidence="4">Response regulator transcription factor</fullName>
    </submittedName>
</protein>